<proteinExistence type="predicted"/>
<sequence>MKKLLLILFISINLYGQKISDLPLASTPLSNSDLFYTVQTIGKKILFLTLRNQIVDTTRAFIWLGKHRFLDELVLPPNSSQDYEGEIYHDLGRVKYWDGDYVKVLMNTSDSLSLFVTKNSQDTINGNKIFAKRLDFNPNGMFIAPTNDSLIVGAIYRGGNYLFFRRDSTHLDTLNIAGAGGSVDTTRAYIWTNTHTFDSTATVKDTLKLGHPIANIGMAKFYNDVNGFSTLLKSDEPSADRIIMLPLLGGNLALTSIAGSGTGNTNFTTGKYIYSNGTKLISSAYDSTSFEPTLTKGNLTESVTGLQFDNTRQVIGGAAALSLSSGYVIPTTTQETNWGTAYTNTHTHSNKAKLDSLTFNASVINGITSGLVTNWNTAYTNRITSLTTTGSSGASTLVSNTLNIPNYTLAGLGGVSGSGTINELAYWTGATSLGTLAVATYPSLTELSYVKGVTSSIQTQINSKTTLAAVVAANNVFTGTMSFSGASARFKLPTNAGDEGNMIYTSGIGIRYIDDDIATQTLADQSWVTSNFSMVYPGAGIALSTGSAWGTSITNNSANWNTAYGWGNHAGLYPLYNGTGATGTWGIGISGNAGTVTNGVYTIGDQTIGGSKTLSGLTKFSYGSFDLGVASTTEGYINFYNPNNSYKVVLSGIDITTSNKTIQLPNISGTIALTSDLSSYVPTSRTISTTSPLSGGGTLSGNLTLAIANAVADGSTKGAASFTANDFDALSGNISLDYTNGYIFRPTYAHLAQDSTVTISLDDSWVNWGKMAVGDTSGVTVTIAGSNDKAIVNRAGKFRISYSVTFSSNTAGEETYFCIYKNGSTELSRSKSRHSPDTVNKNYSVSGEMIATLNATDYLQLKVYTYDATNITLTYTSVTITKVSN</sequence>
<protein>
    <submittedName>
        <fullName evidence="1">Uncharacterized protein</fullName>
    </submittedName>
</protein>
<reference evidence="1" key="1">
    <citation type="submission" date="2020-03" db="EMBL/GenBank/DDBJ databases">
        <title>The deep terrestrial virosphere.</title>
        <authorList>
            <person name="Holmfeldt K."/>
            <person name="Nilsson E."/>
            <person name="Simone D."/>
            <person name="Lopez-Fernandez M."/>
            <person name="Wu X."/>
            <person name="de Brujin I."/>
            <person name="Lundin D."/>
            <person name="Andersson A."/>
            <person name="Bertilsson S."/>
            <person name="Dopson M."/>
        </authorList>
    </citation>
    <scope>NUCLEOTIDE SEQUENCE</scope>
    <source>
        <strain evidence="1">MM415B00750</strain>
    </source>
</reference>
<accession>A0A6M3IYP0</accession>
<dbReference type="EMBL" id="MT141476">
    <property type="protein sequence ID" value="QJA62600.1"/>
    <property type="molecule type" value="Genomic_DNA"/>
</dbReference>
<organism evidence="1">
    <name type="scientific">viral metagenome</name>
    <dbReference type="NCBI Taxonomy" id="1070528"/>
    <lineage>
        <taxon>unclassified sequences</taxon>
        <taxon>metagenomes</taxon>
        <taxon>organismal metagenomes</taxon>
    </lineage>
</organism>
<dbReference type="AlphaFoldDB" id="A0A6M3IYP0"/>
<gene>
    <name evidence="1" type="ORF">MM415B00750_0004</name>
</gene>
<name>A0A6M3IYP0_9ZZZZ</name>
<evidence type="ECO:0000313" key="1">
    <source>
        <dbReference type="EMBL" id="QJA62600.1"/>
    </source>
</evidence>